<dbReference type="Gene3D" id="3.30.420.10">
    <property type="entry name" value="Ribonuclease H-like superfamily/Ribonuclease H"/>
    <property type="match status" value="1"/>
</dbReference>
<dbReference type="SUPFAM" id="SSF46689">
    <property type="entry name" value="Homeodomain-like"/>
    <property type="match status" value="1"/>
</dbReference>
<dbReference type="GO" id="GO:0003676">
    <property type="term" value="F:nucleic acid binding"/>
    <property type="evidence" value="ECO:0007669"/>
    <property type="project" value="InterPro"/>
</dbReference>
<evidence type="ECO:0000259" key="2">
    <source>
        <dbReference type="Pfam" id="PF13592"/>
    </source>
</evidence>
<dbReference type="RefSeq" id="WP_096993309.1">
    <property type="nucleotide sequence ID" value="NZ_JBHSII010000001.1"/>
</dbReference>
<proteinExistence type="predicted"/>
<protein>
    <recommendedName>
        <fullName evidence="5">IS630 family transposase</fullName>
    </recommendedName>
</protein>
<dbReference type="EMBL" id="OANU01000021">
    <property type="protein sequence ID" value="SNX48103.1"/>
    <property type="molecule type" value="Genomic_DNA"/>
</dbReference>
<dbReference type="PANTHER" id="PTHR46564:SF1">
    <property type="entry name" value="TRANSPOSASE"/>
    <property type="match status" value="1"/>
</dbReference>
<keyword evidence="4" id="KW-1185">Reference proteome</keyword>
<dbReference type="InterPro" id="IPR036397">
    <property type="entry name" value="RNaseH_sf"/>
</dbReference>
<gene>
    <name evidence="3" type="ORF">VTH8203_01719</name>
</gene>
<dbReference type="NCBIfam" id="NF033545">
    <property type="entry name" value="transpos_IS630"/>
    <property type="match status" value="1"/>
</dbReference>
<dbReference type="OrthoDB" id="129174at2"/>
<sequence length="344" mass="39952">MGNLDNIDFKKLASQQKSIQMKMRLLALSHFKDGHSRTQIAKFLKVSRTSVNKWVQTFLEDGLDGLQEKPRTGRPAFLNPQQREQLSLYIKNRAEDSSGGRLTGADIHTYIAEEFGKYYHPDSIYYLLNHMGFSWITSRSKHPKQSQQIQDDFKKFKIETILKIHGHMGLERVDVWFQDEARFGQQNTTTRLWAERGSRPRAVKQQQFEYAYLFGSVCPTRGIGEAMVVPWVNKEIMVEHLKQIAAVTEKGRHAVVIMDDAGWHTEDIADEFQNISVIKLPPYSPELNPIEQVWSWLRQHYLANQSFSDYEDIVSKVCSAWNSFLECSTRVSKMCSRRWIELTS</sequence>
<dbReference type="Pfam" id="PF13551">
    <property type="entry name" value="HTH_29"/>
    <property type="match status" value="1"/>
</dbReference>
<accession>A0A240EIP0</accession>
<organism evidence="3 4">
    <name type="scientific">Vibrio thalassae</name>
    <dbReference type="NCBI Taxonomy" id="1243014"/>
    <lineage>
        <taxon>Bacteria</taxon>
        <taxon>Pseudomonadati</taxon>
        <taxon>Pseudomonadota</taxon>
        <taxon>Gammaproteobacteria</taxon>
        <taxon>Vibrionales</taxon>
        <taxon>Vibrionaceae</taxon>
        <taxon>Vibrio</taxon>
    </lineage>
</organism>
<reference evidence="4" key="1">
    <citation type="submission" date="2016-06" db="EMBL/GenBank/DDBJ databases">
        <authorList>
            <person name="Rodrigo-Torres L."/>
            <person name="Arahal R.D."/>
            <person name="Lucena T."/>
        </authorList>
    </citation>
    <scope>NUCLEOTIDE SEQUENCE [LARGE SCALE GENOMIC DNA]</scope>
    <source>
        <strain evidence="4">CECT8203</strain>
    </source>
</reference>
<evidence type="ECO:0008006" key="5">
    <source>
        <dbReference type="Google" id="ProtNLM"/>
    </source>
</evidence>
<evidence type="ECO:0000259" key="1">
    <source>
        <dbReference type="Pfam" id="PF13358"/>
    </source>
</evidence>
<dbReference type="Pfam" id="PF13592">
    <property type="entry name" value="HTH_33"/>
    <property type="match status" value="1"/>
</dbReference>
<feature type="domain" description="Winged helix-turn helix" evidence="2">
    <location>
        <begin position="99"/>
        <end position="155"/>
    </location>
</feature>
<evidence type="ECO:0000313" key="3">
    <source>
        <dbReference type="EMBL" id="SNX48103.1"/>
    </source>
</evidence>
<dbReference type="Pfam" id="PF13358">
    <property type="entry name" value="DDE_3"/>
    <property type="match status" value="1"/>
</dbReference>
<feature type="domain" description="Tc1-like transposase DDE" evidence="1">
    <location>
        <begin position="174"/>
        <end position="313"/>
    </location>
</feature>
<dbReference type="InterPro" id="IPR025959">
    <property type="entry name" value="Winged_HTH_dom"/>
</dbReference>
<dbReference type="PANTHER" id="PTHR46564">
    <property type="entry name" value="TRANSPOSASE"/>
    <property type="match status" value="1"/>
</dbReference>
<dbReference type="AlphaFoldDB" id="A0A240EIP0"/>
<dbReference type="InterPro" id="IPR047655">
    <property type="entry name" value="Transpos_IS630-like"/>
</dbReference>
<dbReference type="Proteomes" id="UP000219336">
    <property type="component" value="Unassembled WGS sequence"/>
</dbReference>
<name>A0A240EIP0_9VIBR</name>
<dbReference type="InterPro" id="IPR038717">
    <property type="entry name" value="Tc1-like_DDE_dom"/>
</dbReference>
<evidence type="ECO:0000313" key="4">
    <source>
        <dbReference type="Proteomes" id="UP000219336"/>
    </source>
</evidence>
<dbReference type="InterPro" id="IPR009057">
    <property type="entry name" value="Homeodomain-like_sf"/>
</dbReference>